<dbReference type="CDD" id="cd19540">
    <property type="entry name" value="LCL_NRPS-like"/>
    <property type="match status" value="1"/>
</dbReference>
<evidence type="ECO:0000313" key="3">
    <source>
        <dbReference type="Proteomes" id="UP001164439"/>
    </source>
</evidence>
<dbReference type="Gene3D" id="3.30.559.30">
    <property type="entry name" value="Nonribosomal peptide synthetase, condensation domain"/>
    <property type="match status" value="1"/>
</dbReference>
<dbReference type="RefSeq" id="WP_269663916.1">
    <property type="nucleotide sequence ID" value="NZ_CP114413.1"/>
</dbReference>
<dbReference type="InterPro" id="IPR001242">
    <property type="entry name" value="Condensation_dom"/>
</dbReference>
<proteinExistence type="predicted"/>
<dbReference type="Gene3D" id="3.30.559.10">
    <property type="entry name" value="Chloramphenicol acetyltransferase-like domain"/>
    <property type="match status" value="1"/>
</dbReference>
<keyword evidence="3" id="KW-1185">Reference proteome</keyword>
<name>A0ABY7KPC6_9ACTN</name>
<dbReference type="Pfam" id="PF00668">
    <property type="entry name" value="Condensation"/>
    <property type="match status" value="1"/>
</dbReference>
<dbReference type="EMBL" id="CP114413">
    <property type="protein sequence ID" value="WAZ26432.1"/>
    <property type="molecule type" value="Genomic_DNA"/>
</dbReference>
<protein>
    <submittedName>
        <fullName evidence="2">Condensation domain-containing protein</fullName>
    </submittedName>
</protein>
<dbReference type="PANTHER" id="PTHR45527">
    <property type="entry name" value="NONRIBOSOMAL PEPTIDE SYNTHETASE"/>
    <property type="match status" value="1"/>
</dbReference>
<dbReference type="Proteomes" id="UP001164439">
    <property type="component" value="Chromosome"/>
</dbReference>
<accession>A0ABY7KPC6</accession>
<evidence type="ECO:0000259" key="1">
    <source>
        <dbReference type="Pfam" id="PF00668"/>
    </source>
</evidence>
<sequence>MIPLSFGQLGLWFIHQMNPGSSMYTMQLASRLTGQLDRTALEEALRDVVQRHESLRTVIRDARGEPHQVVLDISECAVRLEYKELAEEEVHKAMHEASERPFDLVRDLPLRAWLFALGPQEHVLLMSMHHIVSDGWSLGPLTRDLARAYAARRRGAAPNMPPLPVQYADYALWQRRLLGREEDPDSLASRQLTHWRSVLDGIPQELRLPVDHPRQPMSDFAGGTIEFTLDADLHTALAEVARTENATMFMVLQAGFAALLSKLGAGTDIPIGSPVAGRMDDALTDLVGYFVNMLVFRVDVSGDLSLRDLVKRVQTVALDAYDNQDIPFDRLVRALNPARSRTRHPLFQVMFTLENNTDAGLKFDGLTDVPLAIDAGSSMFDLALSLQENFGPDKEPAGMDAFLEYQLDMFERETAQRMADGYRRMLAALAADPDAPTSTVDVLGEEHQALMFDRAL</sequence>
<evidence type="ECO:0000313" key="2">
    <source>
        <dbReference type="EMBL" id="WAZ26432.1"/>
    </source>
</evidence>
<dbReference type="SUPFAM" id="SSF52777">
    <property type="entry name" value="CoA-dependent acyltransferases"/>
    <property type="match status" value="2"/>
</dbReference>
<dbReference type="PANTHER" id="PTHR45527:SF1">
    <property type="entry name" value="FATTY ACID SYNTHASE"/>
    <property type="match status" value="1"/>
</dbReference>
<organism evidence="2 3">
    <name type="scientific">Streptomyces cinnabarinus</name>
    <dbReference type="NCBI Taxonomy" id="67287"/>
    <lineage>
        <taxon>Bacteria</taxon>
        <taxon>Bacillati</taxon>
        <taxon>Actinomycetota</taxon>
        <taxon>Actinomycetes</taxon>
        <taxon>Kitasatosporales</taxon>
        <taxon>Streptomycetaceae</taxon>
        <taxon>Streptomyces</taxon>
    </lineage>
</organism>
<reference evidence="2" key="1">
    <citation type="submission" date="2022-12" db="EMBL/GenBank/DDBJ databases">
        <authorList>
            <person name="Ruckert C."/>
            <person name="Busche T."/>
            <person name="Kalinowski J."/>
            <person name="Wittmann C."/>
        </authorList>
    </citation>
    <scope>NUCLEOTIDE SEQUENCE</scope>
    <source>
        <strain evidence="2">DSM 40467</strain>
    </source>
</reference>
<feature type="domain" description="Condensation" evidence="1">
    <location>
        <begin position="1"/>
        <end position="450"/>
    </location>
</feature>
<gene>
    <name evidence="2" type="ORF">STRCI_008008</name>
</gene>
<dbReference type="InterPro" id="IPR023213">
    <property type="entry name" value="CAT-like_dom_sf"/>
</dbReference>